<keyword evidence="3" id="KW-1185">Reference proteome</keyword>
<dbReference type="EMBL" id="JACHJR010000001">
    <property type="protein sequence ID" value="MBB4950978.1"/>
    <property type="molecule type" value="Genomic_DNA"/>
</dbReference>
<dbReference type="InterPro" id="IPR025334">
    <property type="entry name" value="DUF4240"/>
</dbReference>
<dbReference type="RefSeq" id="WP_313068970.1">
    <property type="nucleotide sequence ID" value="NZ_JACHJR010000001.1"/>
</dbReference>
<dbReference type="Proteomes" id="UP000573327">
    <property type="component" value="Unassembled WGS sequence"/>
</dbReference>
<evidence type="ECO:0000313" key="2">
    <source>
        <dbReference type="EMBL" id="MBB4950978.1"/>
    </source>
</evidence>
<sequence>MNDSTTPLNSGADPGLPVMTWGRFWQLVEVLGGEAGTETCQGFEEACARLTETLSREPVGQIIGFGERLAEALYRLDQADFGTQPVLGMAGPDGSPFPQSDDGFLCSRAAVVAAGRQVYESIFGHPERFAPFTARHCEELLYVHEEAFEQVTGAEWDRLTRYDYESCSNKDGWPELGG</sequence>
<comment type="caution">
    <text evidence="2">The sequence shown here is derived from an EMBL/GenBank/DDBJ whole genome shotgun (WGS) entry which is preliminary data.</text>
</comment>
<feature type="domain" description="DUF4240" evidence="1">
    <location>
        <begin position="19"/>
        <end position="150"/>
    </location>
</feature>
<organism evidence="2 3">
    <name type="scientific">Kitasatospora gansuensis</name>
    <dbReference type="NCBI Taxonomy" id="258050"/>
    <lineage>
        <taxon>Bacteria</taxon>
        <taxon>Bacillati</taxon>
        <taxon>Actinomycetota</taxon>
        <taxon>Actinomycetes</taxon>
        <taxon>Kitasatosporales</taxon>
        <taxon>Streptomycetaceae</taxon>
        <taxon>Kitasatospora</taxon>
    </lineage>
</organism>
<accession>A0A7W7SJD9</accession>
<protein>
    <recommendedName>
        <fullName evidence="1">DUF4240 domain-containing protein</fullName>
    </recommendedName>
</protein>
<gene>
    <name evidence="2" type="ORF">F4556_006513</name>
</gene>
<dbReference type="Pfam" id="PF14024">
    <property type="entry name" value="DUF4240"/>
    <property type="match status" value="1"/>
</dbReference>
<reference evidence="2 3" key="1">
    <citation type="submission" date="2020-08" db="EMBL/GenBank/DDBJ databases">
        <title>Sequencing the genomes of 1000 actinobacteria strains.</title>
        <authorList>
            <person name="Klenk H.-P."/>
        </authorList>
    </citation>
    <scope>NUCLEOTIDE SEQUENCE [LARGE SCALE GENOMIC DNA]</scope>
    <source>
        <strain evidence="2 3">DSM 44786</strain>
    </source>
</reference>
<evidence type="ECO:0000259" key="1">
    <source>
        <dbReference type="Pfam" id="PF14024"/>
    </source>
</evidence>
<name>A0A7W7SJD9_9ACTN</name>
<proteinExistence type="predicted"/>
<dbReference type="AlphaFoldDB" id="A0A7W7SJD9"/>
<evidence type="ECO:0000313" key="3">
    <source>
        <dbReference type="Proteomes" id="UP000573327"/>
    </source>
</evidence>